<evidence type="ECO:0000256" key="11">
    <source>
        <dbReference type="SAM" id="SignalP"/>
    </source>
</evidence>
<keyword evidence="11" id="KW-0732">Signal</keyword>
<comment type="subcellular location">
    <subcellularLocation>
        <location evidence="10">Synaptic cell membrane</location>
        <topology evidence="10">Multi-pass membrane protein</topology>
    </subcellularLocation>
</comment>
<dbReference type="InterPro" id="IPR036734">
    <property type="entry name" value="Neur_chan_lig-bd_sf"/>
</dbReference>
<dbReference type="Pfam" id="PF02931">
    <property type="entry name" value="Neur_chan_LBD"/>
    <property type="match status" value="1"/>
</dbReference>
<accession>A0A1Y0F4G1</accession>
<protein>
    <submittedName>
        <fullName evidence="13">Acetylcholine-binding protein 3</fullName>
    </submittedName>
</protein>
<keyword evidence="5" id="KW-0406">Ion transport</keyword>
<keyword evidence="2" id="KW-1003">Cell membrane</keyword>
<dbReference type="FunFam" id="2.70.170.10:FF:000028">
    <property type="entry name" value="AcetylCholine Receptor"/>
    <property type="match status" value="1"/>
</dbReference>
<evidence type="ECO:0000256" key="2">
    <source>
        <dbReference type="ARBA" id="ARBA00022475"/>
    </source>
</evidence>
<proteinExistence type="evidence at transcript level"/>
<evidence type="ECO:0000256" key="9">
    <source>
        <dbReference type="ARBA" id="ARBA00023303"/>
    </source>
</evidence>
<dbReference type="EMBL" id="KY765674">
    <property type="protein sequence ID" value="ARU12129.1"/>
    <property type="molecule type" value="mRNA"/>
</dbReference>
<evidence type="ECO:0000256" key="10">
    <source>
        <dbReference type="ARBA" id="ARBA00034099"/>
    </source>
</evidence>
<sequence>MGFFSILYLIAISAIGLSSLVNGDVFKSERELRRDIFRDYDNQARPVKRASTPVPAKLALSFLGLTDMNEKDQIIVLESLMALYWTDEYLHWDPSEYDNITELHVSPSSIWRPEVALYNAIGDSSYFPIVQTDAIIYSNGTVLWVPPFTLKSRCPTSFGNSVPFTNKYVECTINMGSWTNSRKRLDLRLLTNEVDLTDFQDYNRNWKLVKVDSSWESRLYPCCADEYSLLTFNVTLKRRHYGNDD</sequence>
<keyword evidence="4" id="KW-0770">Synapse</keyword>
<dbReference type="GO" id="GO:0004888">
    <property type="term" value="F:transmembrane signaling receptor activity"/>
    <property type="evidence" value="ECO:0007669"/>
    <property type="project" value="InterPro"/>
</dbReference>
<keyword evidence="9" id="KW-0407">Ion channel</keyword>
<keyword evidence="8" id="KW-1071">Ligand-gated ion channel</keyword>
<keyword evidence="6" id="KW-0472">Membrane</keyword>
<dbReference type="InterPro" id="IPR006201">
    <property type="entry name" value="Neur_channel"/>
</dbReference>
<dbReference type="InterPro" id="IPR002394">
    <property type="entry name" value="Nicotinic_acetylcholine_rcpt"/>
</dbReference>
<keyword evidence="7" id="KW-0675">Receptor</keyword>
<dbReference type="SUPFAM" id="SSF63712">
    <property type="entry name" value="Nicotinic receptor ligand binding domain-like"/>
    <property type="match status" value="1"/>
</dbReference>
<reference evidence="13" key="1">
    <citation type="submission" date="2017-03" db="EMBL/GenBank/DDBJ databases">
        <authorList>
            <person name="Afonso C.L."/>
            <person name="Miller P.J."/>
            <person name="Scott M.A."/>
            <person name="Spackman E."/>
            <person name="Goraichik I."/>
            <person name="Dimitrov K.M."/>
            <person name="Suarez D.L."/>
            <person name="Swayne D.E."/>
        </authorList>
    </citation>
    <scope>NUCLEOTIDE SEQUENCE</scope>
</reference>
<feature type="domain" description="Neurotransmitter-gated ion-channel ligand-binding" evidence="12">
    <location>
        <begin position="30"/>
        <end position="239"/>
    </location>
</feature>
<evidence type="ECO:0000313" key="13">
    <source>
        <dbReference type="EMBL" id="ARU12129.1"/>
    </source>
</evidence>
<organism evidence="13">
    <name type="scientific">Pardosa pseudoannulata</name>
    <dbReference type="NCBI Taxonomy" id="330961"/>
    <lineage>
        <taxon>Eukaryota</taxon>
        <taxon>Metazoa</taxon>
        <taxon>Ecdysozoa</taxon>
        <taxon>Arthropoda</taxon>
        <taxon>Chelicerata</taxon>
        <taxon>Arachnida</taxon>
        <taxon>Araneae</taxon>
        <taxon>Araneomorphae</taxon>
        <taxon>Entelegynae</taxon>
        <taxon>Lycosoidea</taxon>
        <taxon>Lycosidae</taxon>
        <taxon>Pardosa</taxon>
    </lineage>
</organism>
<evidence type="ECO:0000256" key="5">
    <source>
        <dbReference type="ARBA" id="ARBA00023065"/>
    </source>
</evidence>
<evidence type="ECO:0000256" key="8">
    <source>
        <dbReference type="ARBA" id="ARBA00023286"/>
    </source>
</evidence>
<evidence type="ECO:0000256" key="4">
    <source>
        <dbReference type="ARBA" id="ARBA00023018"/>
    </source>
</evidence>
<feature type="signal peptide" evidence="11">
    <location>
        <begin position="1"/>
        <end position="23"/>
    </location>
</feature>
<dbReference type="PANTHER" id="PTHR18945">
    <property type="entry name" value="NEUROTRANSMITTER GATED ION CHANNEL"/>
    <property type="match status" value="1"/>
</dbReference>
<dbReference type="GO" id="GO:0022848">
    <property type="term" value="F:acetylcholine-gated monoatomic cation-selective channel activity"/>
    <property type="evidence" value="ECO:0007669"/>
    <property type="project" value="InterPro"/>
</dbReference>
<dbReference type="AlphaFoldDB" id="A0A1Y0F4G1"/>
<keyword evidence="3" id="KW-0812">Transmembrane</keyword>
<evidence type="ECO:0000256" key="3">
    <source>
        <dbReference type="ARBA" id="ARBA00022692"/>
    </source>
</evidence>
<feature type="chain" id="PRO_5013005259" evidence="11">
    <location>
        <begin position="24"/>
        <end position="245"/>
    </location>
</feature>
<evidence type="ECO:0000256" key="7">
    <source>
        <dbReference type="ARBA" id="ARBA00023170"/>
    </source>
</evidence>
<dbReference type="Gene3D" id="2.70.170.10">
    <property type="entry name" value="Neurotransmitter-gated ion-channel ligand-binding domain"/>
    <property type="match status" value="1"/>
</dbReference>
<gene>
    <name evidence="13" type="primary">AChBP3</name>
</gene>
<dbReference type="InterPro" id="IPR006202">
    <property type="entry name" value="Neur_chan_lig-bd"/>
</dbReference>
<keyword evidence="1" id="KW-0813">Transport</keyword>
<evidence type="ECO:0000256" key="6">
    <source>
        <dbReference type="ARBA" id="ARBA00023136"/>
    </source>
</evidence>
<evidence type="ECO:0000256" key="1">
    <source>
        <dbReference type="ARBA" id="ARBA00022448"/>
    </source>
</evidence>
<dbReference type="PRINTS" id="PR00254">
    <property type="entry name" value="NICOTINICR"/>
</dbReference>
<evidence type="ECO:0000259" key="12">
    <source>
        <dbReference type="Pfam" id="PF02931"/>
    </source>
</evidence>
<name>A0A1Y0F4G1_9ARAC</name>
<dbReference type="GO" id="GO:0045211">
    <property type="term" value="C:postsynaptic membrane"/>
    <property type="evidence" value="ECO:0007669"/>
    <property type="project" value="InterPro"/>
</dbReference>